<dbReference type="InterPro" id="IPR050469">
    <property type="entry name" value="Diguanylate_Cyclase"/>
</dbReference>
<evidence type="ECO:0000256" key="3">
    <source>
        <dbReference type="SAM" id="Phobius"/>
    </source>
</evidence>
<evidence type="ECO:0000313" key="5">
    <source>
        <dbReference type="EMBL" id="MCM5679312.1"/>
    </source>
</evidence>
<gene>
    <name evidence="5" type="ORF">M8A51_07180</name>
</gene>
<protein>
    <recommendedName>
        <fullName evidence="1">diguanylate cyclase</fullName>
        <ecNumber evidence="1">2.7.7.65</ecNumber>
    </recommendedName>
</protein>
<dbReference type="NCBIfam" id="TIGR00254">
    <property type="entry name" value="GGDEF"/>
    <property type="match status" value="1"/>
</dbReference>
<feature type="domain" description="GGDEF" evidence="4">
    <location>
        <begin position="115"/>
        <end position="245"/>
    </location>
</feature>
<reference evidence="5" key="1">
    <citation type="submission" date="2022-05" db="EMBL/GenBank/DDBJ databases">
        <title>Schlegelella sp. nov., isolated from mangrove soil.</title>
        <authorList>
            <person name="Liu Y."/>
            <person name="Ge X."/>
            <person name="Liu W."/>
        </authorList>
    </citation>
    <scope>NUCLEOTIDE SEQUENCE</scope>
    <source>
        <strain evidence="5">S2-27</strain>
    </source>
</reference>
<dbReference type="EC" id="2.7.7.65" evidence="1"/>
<sequence length="245" mass="26893">MRREFERLPSLITVAPMVLSGVLFLLRALRAAWGMLMGQENPGDLSRTAAFGTFLMGMVFMQLLQNVSLGGVVVTRLMARIRHLSDTDALTGLANRLRLQETLKGEALRHRRNGHAYSVALLDVDHFKSVNDTHGHAAGDQALRAVAEVLKRTARTSDTVGRLGGEEFCVVLPETAETGARALAERARVALKDEAIVFEQRQIRLTASFGVATCTDPQEDWAALLKRADVALYRAKSGGRNRIES</sequence>
<accession>A0ABT0YKQ3</accession>
<evidence type="ECO:0000259" key="4">
    <source>
        <dbReference type="PROSITE" id="PS50887"/>
    </source>
</evidence>
<dbReference type="EMBL" id="JAMKFE010000003">
    <property type="protein sequence ID" value="MCM5679312.1"/>
    <property type="molecule type" value="Genomic_DNA"/>
</dbReference>
<keyword evidence="3" id="KW-0812">Transmembrane</keyword>
<dbReference type="InterPro" id="IPR000160">
    <property type="entry name" value="GGDEF_dom"/>
</dbReference>
<evidence type="ECO:0000256" key="1">
    <source>
        <dbReference type="ARBA" id="ARBA00012528"/>
    </source>
</evidence>
<comment type="catalytic activity">
    <reaction evidence="2">
        <text>2 GTP = 3',3'-c-di-GMP + 2 diphosphate</text>
        <dbReference type="Rhea" id="RHEA:24898"/>
        <dbReference type="ChEBI" id="CHEBI:33019"/>
        <dbReference type="ChEBI" id="CHEBI:37565"/>
        <dbReference type="ChEBI" id="CHEBI:58805"/>
        <dbReference type="EC" id="2.7.7.65"/>
    </reaction>
</comment>
<dbReference type="SUPFAM" id="SSF55073">
    <property type="entry name" value="Nucleotide cyclase"/>
    <property type="match status" value="1"/>
</dbReference>
<dbReference type="InterPro" id="IPR029787">
    <property type="entry name" value="Nucleotide_cyclase"/>
</dbReference>
<dbReference type="PANTHER" id="PTHR45138">
    <property type="entry name" value="REGULATORY COMPONENTS OF SENSORY TRANSDUCTION SYSTEM"/>
    <property type="match status" value="1"/>
</dbReference>
<comment type="caution">
    <text evidence="5">The sequence shown here is derived from an EMBL/GenBank/DDBJ whole genome shotgun (WGS) entry which is preliminary data.</text>
</comment>
<feature type="transmembrane region" description="Helical" evidence="3">
    <location>
        <begin position="12"/>
        <end position="29"/>
    </location>
</feature>
<dbReference type="Proteomes" id="UP001165541">
    <property type="component" value="Unassembled WGS sequence"/>
</dbReference>
<name>A0ABT0YKQ3_9BURK</name>
<dbReference type="Pfam" id="PF00990">
    <property type="entry name" value="GGDEF"/>
    <property type="match status" value="1"/>
</dbReference>
<proteinExistence type="predicted"/>
<evidence type="ECO:0000256" key="2">
    <source>
        <dbReference type="ARBA" id="ARBA00034247"/>
    </source>
</evidence>
<keyword evidence="3" id="KW-1133">Transmembrane helix</keyword>
<dbReference type="SMART" id="SM00267">
    <property type="entry name" value="GGDEF"/>
    <property type="match status" value="1"/>
</dbReference>
<dbReference type="PROSITE" id="PS50887">
    <property type="entry name" value="GGDEF"/>
    <property type="match status" value="1"/>
</dbReference>
<dbReference type="RefSeq" id="WP_251777506.1">
    <property type="nucleotide sequence ID" value="NZ_JAMKFE010000003.1"/>
</dbReference>
<feature type="transmembrane region" description="Helical" evidence="3">
    <location>
        <begin position="49"/>
        <end position="74"/>
    </location>
</feature>
<dbReference type="InterPro" id="IPR043128">
    <property type="entry name" value="Rev_trsase/Diguanyl_cyclase"/>
</dbReference>
<evidence type="ECO:0000313" key="6">
    <source>
        <dbReference type="Proteomes" id="UP001165541"/>
    </source>
</evidence>
<organism evidence="5 6">
    <name type="scientific">Caldimonas mangrovi</name>
    <dbReference type="NCBI Taxonomy" id="2944811"/>
    <lineage>
        <taxon>Bacteria</taxon>
        <taxon>Pseudomonadati</taxon>
        <taxon>Pseudomonadota</taxon>
        <taxon>Betaproteobacteria</taxon>
        <taxon>Burkholderiales</taxon>
        <taxon>Sphaerotilaceae</taxon>
        <taxon>Caldimonas</taxon>
    </lineage>
</organism>
<dbReference type="Gene3D" id="3.30.70.270">
    <property type="match status" value="1"/>
</dbReference>
<dbReference type="CDD" id="cd01949">
    <property type="entry name" value="GGDEF"/>
    <property type="match status" value="1"/>
</dbReference>
<keyword evidence="3" id="KW-0472">Membrane</keyword>
<dbReference type="PANTHER" id="PTHR45138:SF9">
    <property type="entry name" value="DIGUANYLATE CYCLASE DGCM-RELATED"/>
    <property type="match status" value="1"/>
</dbReference>
<keyword evidence="6" id="KW-1185">Reference proteome</keyword>